<dbReference type="EMBL" id="CM029043">
    <property type="protein sequence ID" value="KAG2609222.1"/>
    <property type="molecule type" value="Genomic_DNA"/>
</dbReference>
<protein>
    <submittedName>
        <fullName evidence="2">Uncharacterized protein</fullName>
    </submittedName>
</protein>
<gene>
    <name evidence="2" type="ORF">PVAP13_4KG008200</name>
</gene>
<evidence type="ECO:0000313" key="3">
    <source>
        <dbReference type="Proteomes" id="UP000823388"/>
    </source>
</evidence>
<dbReference type="AlphaFoldDB" id="A0A8T0TBR8"/>
<feature type="region of interest" description="Disordered" evidence="1">
    <location>
        <begin position="1"/>
        <end position="22"/>
    </location>
</feature>
<sequence>MGMPDQPAQEDESGPNFVSHESLEDEVNKGIEIAMSFADDSNPPDIIPTESVDANTTVRSGSSTIDKRKRKKRAAKNCNDNYKLHLKIDSATEDLYNAYVRSVFIKTTEQQQSPSFVILRDFHCSYSDFRESLKPRGFVKDDLMAIFVQLLNFDHKGLPDTRASRKRISFSPFVFVVNFQNTCRIAGIYDRKMSSYTKNTCRVS</sequence>
<evidence type="ECO:0000256" key="1">
    <source>
        <dbReference type="SAM" id="MobiDB-lite"/>
    </source>
</evidence>
<keyword evidence="3" id="KW-1185">Reference proteome</keyword>
<reference evidence="2" key="1">
    <citation type="submission" date="2020-05" db="EMBL/GenBank/DDBJ databases">
        <title>WGS assembly of Panicum virgatum.</title>
        <authorList>
            <person name="Lovell J.T."/>
            <person name="Jenkins J."/>
            <person name="Shu S."/>
            <person name="Juenger T.E."/>
            <person name="Schmutz J."/>
        </authorList>
    </citation>
    <scope>NUCLEOTIDE SEQUENCE</scope>
    <source>
        <strain evidence="2">AP13</strain>
    </source>
</reference>
<evidence type="ECO:0000313" key="2">
    <source>
        <dbReference type="EMBL" id="KAG2609222.1"/>
    </source>
</evidence>
<comment type="caution">
    <text evidence="2">The sequence shown here is derived from an EMBL/GenBank/DDBJ whole genome shotgun (WGS) entry which is preliminary data.</text>
</comment>
<dbReference type="Proteomes" id="UP000823388">
    <property type="component" value="Chromosome 4K"/>
</dbReference>
<accession>A0A8T0TBR8</accession>
<organism evidence="2 3">
    <name type="scientific">Panicum virgatum</name>
    <name type="common">Blackwell switchgrass</name>
    <dbReference type="NCBI Taxonomy" id="38727"/>
    <lineage>
        <taxon>Eukaryota</taxon>
        <taxon>Viridiplantae</taxon>
        <taxon>Streptophyta</taxon>
        <taxon>Embryophyta</taxon>
        <taxon>Tracheophyta</taxon>
        <taxon>Spermatophyta</taxon>
        <taxon>Magnoliopsida</taxon>
        <taxon>Liliopsida</taxon>
        <taxon>Poales</taxon>
        <taxon>Poaceae</taxon>
        <taxon>PACMAD clade</taxon>
        <taxon>Panicoideae</taxon>
        <taxon>Panicodae</taxon>
        <taxon>Paniceae</taxon>
        <taxon>Panicinae</taxon>
        <taxon>Panicum</taxon>
        <taxon>Panicum sect. Hiantes</taxon>
    </lineage>
</organism>
<name>A0A8T0TBR8_PANVG</name>
<proteinExistence type="predicted"/>